<keyword evidence="2" id="KW-1185">Reference proteome</keyword>
<dbReference type="InterPro" id="IPR053748">
    <property type="entry name" value="Host_DNA_Degrad_Endo"/>
</dbReference>
<dbReference type="CDD" id="cd10436">
    <property type="entry name" value="GIY-YIG_EndoII_Hpy188I_like"/>
    <property type="match status" value="1"/>
</dbReference>
<dbReference type="Gene3D" id="3.40.1440.40">
    <property type="match status" value="1"/>
</dbReference>
<accession>A0ABQ3DRG1</accession>
<gene>
    <name evidence="1" type="ORF">GCM10009038_08930</name>
</gene>
<dbReference type="Proteomes" id="UP000646745">
    <property type="component" value="Unassembled WGS sequence"/>
</dbReference>
<dbReference type="EMBL" id="BMZI01000002">
    <property type="protein sequence ID" value="GHB13059.1"/>
    <property type="molecule type" value="Genomic_DNA"/>
</dbReference>
<dbReference type="InterPro" id="IPR044556">
    <property type="entry name" value="EndoII-like_GIY-YIG"/>
</dbReference>
<evidence type="ECO:0000313" key="1">
    <source>
        <dbReference type="EMBL" id="GHB13059.1"/>
    </source>
</evidence>
<sequence>MDRLIKIGFEKVGKWIIENDKIFPDLERYYTASNVLYAFIVDGEVRYVGKTTTPLKKRFYGYRSPNGDQPTNSKNNANIMKCLLAGGEVDIYVLPDNGLMHYGIFHLNLASGLEDSIIKTLDPPWNGKQKLVEQVEEEADLQVSDFPTPEASFKVKIGTTYYNNGFINVPTQASSLIGAHKDTIEIYVKDFAQPVYGYINRKAQVNGAPRIYGRTELASLFQQAYSLGDMATVEILSKEAIRFI</sequence>
<name>A0ABQ3DRG1_9GAMM</name>
<protein>
    <recommendedName>
        <fullName evidence="3">GIY-YIG domain-containing protein</fullName>
    </recommendedName>
</protein>
<evidence type="ECO:0008006" key="3">
    <source>
        <dbReference type="Google" id="ProtNLM"/>
    </source>
</evidence>
<comment type="caution">
    <text evidence="1">The sequence shown here is derived from an EMBL/GenBank/DDBJ whole genome shotgun (WGS) entry which is preliminary data.</text>
</comment>
<dbReference type="RefSeq" id="WP_189443446.1">
    <property type="nucleotide sequence ID" value="NZ_BMZI01000002.1"/>
</dbReference>
<organism evidence="1 2">
    <name type="scientific">Salinicola rhizosphaerae</name>
    <dbReference type="NCBI Taxonomy" id="1443141"/>
    <lineage>
        <taxon>Bacteria</taxon>
        <taxon>Pseudomonadati</taxon>
        <taxon>Pseudomonadota</taxon>
        <taxon>Gammaproteobacteria</taxon>
        <taxon>Oceanospirillales</taxon>
        <taxon>Halomonadaceae</taxon>
        <taxon>Salinicola</taxon>
    </lineage>
</organism>
<evidence type="ECO:0000313" key="2">
    <source>
        <dbReference type="Proteomes" id="UP000646745"/>
    </source>
</evidence>
<reference evidence="2" key="1">
    <citation type="journal article" date="2019" name="Int. J. Syst. Evol. Microbiol.">
        <title>The Global Catalogue of Microorganisms (GCM) 10K type strain sequencing project: providing services to taxonomists for standard genome sequencing and annotation.</title>
        <authorList>
            <consortium name="The Broad Institute Genomics Platform"/>
            <consortium name="The Broad Institute Genome Sequencing Center for Infectious Disease"/>
            <person name="Wu L."/>
            <person name="Ma J."/>
        </authorList>
    </citation>
    <scope>NUCLEOTIDE SEQUENCE [LARGE SCALE GENOMIC DNA]</scope>
    <source>
        <strain evidence="2">KCTC 32998</strain>
    </source>
</reference>
<proteinExistence type="predicted"/>